<keyword evidence="2" id="KW-1185">Reference proteome</keyword>
<dbReference type="PATRIC" id="fig|135735.6.peg.709"/>
<gene>
    <name evidence="1" type="ORF">BEH_03765</name>
</gene>
<dbReference type="Pfam" id="PF11151">
    <property type="entry name" value="DUF2929"/>
    <property type="match status" value="1"/>
</dbReference>
<reference evidence="1 2" key="1">
    <citation type="journal article" date="2015" name="PLoS ONE">
        <title>Genome Sequence of Bacillus endophyticus and Analysis of Its Companion Mechanism in the Ketogulonigenium vulgare-Bacillus Strain Consortium.</title>
        <authorList>
            <person name="Jia N."/>
            <person name="Du J."/>
            <person name="Ding M.Z."/>
            <person name="Gao F."/>
            <person name="Yuan Y.J."/>
        </authorList>
    </citation>
    <scope>NUCLEOTIDE SEQUENCE [LARGE SCALE GENOMIC DNA]</scope>
    <source>
        <strain evidence="1 2">Hbe603</strain>
    </source>
</reference>
<protein>
    <submittedName>
        <fullName evidence="1">Uncharacterized protein</fullName>
    </submittedName>
</protein>
<evidence type="ECO:0000313" key="2">
    <source>
        <dbReference type="Proteomes" id="UP000036202"/>
    </source>
</evidence>
<accession>A0A0H4KG85</accession>
<dbReference type="EMBL" id="CP011974">
    <property type="protein sequence ID" value="AKO91304.1"/>
    <property type="molecule type" value="Genomic_DNA"/>
</dbReference>
<name>A0A1X7FIT1_9BACI</name>
<proteinExistence type="predicted"/>
<dbReference type="OrthoDB" id="2440739at2"/>
<accession>A0A1X7FIT1</accession>
<sequence>MRVIVSLFWSFLLVNMTAYVVNSMQGGTYNFTVASILSVAVTVLVIILGEALGTGEEEKRKVELGKE</sequence>
<dbReference type="GeneID" id="93702796"/>
<dbReference type="Proteomes" id="UP000036202">
    <property type="component" value="Chromosome"/>
</dbReference>
<dbReference type="InterPro" id="IPR021324">
    <property type="entry name" value="DUF2929"/>
</dbReference>
<dbReference type="AlphaFoldDB" id="A0A1X7FIT1"/>
<reference evidence="2" key="2">
    <citation type="submission" date="2015-06" db="EMBL/GenBank/DDBJ databases">
        <title>Genome Sequence of Bacillus endophyticus and Analysis of its Companion Mechanism in the Ketogulonigenium vulgare-Bacillus strain Consortium.</title>
        <authorList>
            <person name="Jia N."/>
            <person name="Du J."/>
            <person name="Ding M.-Z."/>
            <person name="Gao F."/>
            <person name="Yuan Y.-J."/>
        </authorList>
    </citation>
    <scope>NUCLEOTIDE SEQUENCE [LARGE SCALE GENOMIC DNA]</scope>
    <source>
        <strain evidence="2">Hbe603</strain>
    </source>
</reference>
<dbReference type="RefSeq" id="WP_019393847.1">
    <property type="nucleotide sequence ID" value="NZ_ALIM01000032.1"/>
</dbReference>
<evidence type="ECO:0000313" key="1">
    <source>
        <dbReference type="EMBL" id="AKO91304.1"/>
    </source>
</evidence>
<organism evidence="1 2">
    <name type="scientific">Priestia filamentosa</name>
    <dbReference type="NCBI Taxonomy" id="1402861"/>
    <lineage>
        <taxon>Bacteria</taxon>
        <taxon>Bacillati</taxon>
        <taxon>Bacillota</taxon>
        <taxon>Bacilli</taxon>
        <taxon>Bacillales</taxon>
        <taxon>Bacillaceae</taxon>
        <taxon>Priestia</taxon>
    </lineage>
</organism>
<dbReference type="KEGG" id="beo:BEH_03765"/>